<sequence length="724" mass="78228">MAEPTDPAELTKVQAQDAYNAAAAALIDAVTHWSAGEKNWSLAGVVSKEWYKLEYSLIAWVPDLPMDKVTFARSEFNELVERALDYNLDVMPLPVRWATSKRSKVTISPSQSRQDAAATGSQTVMLAPLPAPSKTTTPVPPPPKPTTPPPQKEKTPVPRKQQFTAPVTSNLQVAGPVPRLNLLAASPAAIALSSNVRASDSTAVDIAKPSMPRFTTLSNAQPSGRTSATHRKLMSFDKPEAVSNSGPSHSTEAFQKDWTSPLHSKPAQQLKTVPPVNATRSGASSPTPSRALAVNAANCPNIIQGPDTSLLHEGSVLVPSNDREPLFLPGTDDEEELADNISNLDDDEPVPPQDEPMDLDKDGPPSDVEELSPPPTNLAHRLRQEPRISFVFDEATGDFVEPHPTIFLPRLVTTPSQGQNLRRSTRSNTSPVNRDAAYLKTLLGSKFDATKKKKKDAKGKGQASETKAPRKRARTEEDPTQAKDKPALKKPKLKENVVIADDESAVATKVVHKRGPGLSKPPPVTLGVSGGGFGEKVPSSVKVVNNGIKSIGVLVVDNDFGDFVEVDKSYWSKAVTPFVGERYTTPCDHCRRLGTQCQKLLTHTVKCMRCHYSKLPCKVNGVVALNPIEHYRPKGSNAVNTFEAALNTIKANNAAIAEITQQYLAGLNIIAHTDSIRAQMFQLRGCLAPVDGDEEDNDGEGEEDEAPDDVAEGESGPSKKRKHK</sequence>
<dbReference type="EMBL" id="KZ293664">
    <property type="protein sequence ID" value="PBK90677.1"/>
    <property type="molecule type" value="Genomic_DNA"/>
</dbReference>
<name>A0A2H3DNM5_ARMGA</name>
<dbReference type="STRING" id="47427.A0A2H3DNM5"/>
<feature type="region of interest" description="Disordered" evidence="1">
    <location>
        <begin position="342"/>
        <end position="378"/>
    </location>
</feature>
<feature type="compositionally biased region" description="Acidic residues" evidence="1">
    <location>
        <begin position="691"/>
        <end position="712"/>
    </location>
</feature>
<feature type="region of interest" description="Disordered" evidence="1">
    <location>
        <begin position="238"/>
        <end position="290"/>
    </location>
</feature>
<evidence type="ECO:0000313" key="2">
    <source>
        <dbReference type="EMBL" id="PBK90677.1"/>
    </source>
</evidence>
<proteinExistence type="predicted"/>
<keyword evidence="3" id="KW-1185">Reference proteome</keyword>
<evidence type="ECO:0000256" key="1">
    <source>
        <dbReference type="SAM" id="MobiDB-lite"/>
    </source>
</evidence>
<feature type="compositionally biased region" description="Polar residues" evidence="1">
    <location>
        <begin position="278"/>
        <end position="288"/>
    </location>
</feature>
<feature type="compositionally biased region" description="Polar residues" evidence="1">
    <location>
        <begin position="413"/>
        <end position="432"/>
    </location>
</feature>
<reference evidence="3" key="1">
    <citation type="journal article" date="2017" name="Nat. Ecol. Evol.">
        <title>Genome expansion and lineage-specific genetic innovations in the forest pathogenic fungi Armillaria.</title>
        <authorList>
            <person name="Sipos G."/>
            <person name="Prasanna A.N."/>
            <person name="Walter M.C."/>
            <person name="O'Connor E."/>
            <person name="Balint B."/>
            <person name="Krizsan K."/>
            <person name="Kiss B."/>
            <person name="Hess J."/>
            <person name="Varga T."/>
            <person name="Slot J."/>
            <person name="Riley R."/>
            <person name="Boka B."/>
            <person name="Rigling D."/>
            <person name="Barry K."/>
            <person name="Lee J."/>
            <person name="Mihaltcheva S."/>
            <person name="LaButti K."/>
            <person name="Lipzen A."/>
            <person name="Waldron R."/>
            <person name="Moloney N.M."/>
            <person name="Sperisen C."/>
            <person name="Kredics L."/>
            <person name="Vagvoelgyi C."/>
            <person name="Patrignani A."/>
            <person name="Fitzpatrick D."/>
            <person name="Nagy I."/>
            <person name="Doyle S."/>
            <person name="Anderson J.B."/>
            <person name="Grigoriev I.V."/>
            <person name="Gueldener U."/>
            <person name="Muensterkoetter M."/>
            <person name="Nagy L.G."/>
        </authorList>
    </citation>
    <scope>NUCLEOTIDE SEQUENCE [LARGE SCALE GENOMIC DNA]</scope>
    <source>
        <strain evidence="3">Ar21-2</strain>
    </source>
</reference>
<feature type="region of interest" description="Disordered" evidence="1">
    <location>
        <begin position="411"/>
        <end position="435"/>
    </location>
</feature>
<evidence type="ECO:0000313" key="3">
    <source>
        <dbReference type="Proteomes" id="UP000217790"/>
    </source>
</evidence>
<organism evidence="2 3">
    <name type="scientific">Armillaria gallica</name>
    <name type="common">Bulbous honey fungus</name>
    <name type="synonym">Armillaria bulbosa</name>
    <dbReference type="NCBI Taxonomy" id="47427"/>
    <lineage>
        <taxon>Eukaryota</taxon>
        <taxon>Fungi</taxon>
        <taxon>Dikarya</taxon>
        <taxon>Basidiomycota</taxon>
        <taxon>Agaricomycotina</taxon>
        <taxon>Agaricomycetes</taxon>
        <taxon>Agaricomycetidae</taxon>
        <taxon>Agaricales</taxon>
        <taxon>Marasmiineae</taxon>
        <taxon>Physalacriaceae</taxon>
        <taxon>Armillaria</taxon>
    </lineage>
</organism>
<protein>
    <recommendedName>
        <fullName evidence="4">Zn(2)-C6 fungal-type domain-containing protein</fullName>
    </recommendedName>
</protein>
<dbReference type="AlphaFoldDB" id="A0A2H3DNM5"/>
<feature type="compositionally biased region" description="Polar residues" evidence="1">
    <location>
        <begin position="242"/>
        <end position="271"/>
    </location>
</feature>
<feature type="region of interest" description="Disordered" evidence="1">
    <location>
        <begin position="449"/>
        <end position="488"/>
    </location>
</feature>
<dbReference type="InParanoid" id="A0A2H3DNM5"/>
<feature type="compositionally biased region" description="Pro residues" evidence="1">
    <location>
        <begin position="138"/>
        <end position="150"/>
    </location>
</feature>
<evidence type="ECO:0008006" key="4">
    <source>
        <dbReference type="Google" id="ProtNLM"/>
    </source>
</evidence>
<feature type="compositionally biased region" description="Basic and acidic residues" evidence="1">
    <location>
        <begin position="474"/>
        <end position="487"/>
    </location>
</feature>
<feature type="region of interest" description="Disordered" evidence="1">
    <location>
        <begin position="128"/>
        <end position="161"/>
    </location>
</feature>
<gene>
    <name evidence="2" type="ORF">ARMGADRAFT_1082413</name>
</gene>
<dbReference type="OMA" id="EYSLIAW"/>
<dbReference type="Proteomes" id="UP000217790">
    <property type="component" value="Unassembled WGS sequence"/>
</dbReference>
<feature type="region of interest" description="Disordered" evidence="1">
    <location>
        <begin position="689"/>
        <end position="724"/>
    </location>
</feature>
<accession>A0A2H3DNM5</accession>